<dbReference type="Proteomes" id="UP000606786">
    <property type="component" value="Unassembled WGS sequence"/>
</dbReference>
<keyword evidence="2" id="KW-1185">Reference proteome</keyword>
<evidence type="ECO:0000313" key="1">
    <source>
        <dbReference type="EMBL" id="CAD7011549.1"/>
    </source>
</evidence>
<accession>A0A811VBK9</accession>
<dbReference type="EMBL" id="CAJHJT010000056">
    <property type="protein sequence ID" value="CAD7011549.1"/>
    <property type="molecule type" value="Genomic_DNA"/>
</dbReference>
<dbReference type="AlphaFoldDB" id="A0A811VBK9"/>
<gene>
    <name evidence="1" type="ORF">CCAP1982_LOCUS19637</name>
</gene>
<sequence>MHDSPTATVTELICCHLPHNNFKLSKTHLNSNGDKQQHEKTCSSFGNNVPYKQSSIVKRSQIKMGTDSCRYRQQRQCNHSIKEVDSQRNGISNGIIAANQ</sequence>
<protein>
    <submittedName>
        <fullName evidence="1">(Mediterranean fruit fly) hypothetical protein</fullName>
    </submittedName>
</protein>
<reference evidence="1" key="1">
    <citation type="submission" date="2020-11" db="EMBL/GenBank/DDBJ databases">
        <authorList>
            <person name="Whitehead M."/>
        </authorList>
    </citation>
    <scope>NUCLEOTIDE SEQUENCE</scope>
    <source>
        <strain evidence="1">EGII</strain>
    </source>
</reference>
<name>A0A811VBK9_CERCA</name>
<organism evidence="1 2">
    <name type="scientific">Ceratitis capitata</name>
    <name type="common">Mediterranean fruit fly</name>
    <name type="synonym">Tephritis capitata</name>
    <dbReference type="NCBI Taxonomy" id="7213"/>
    <lineage>
        <taxon>Eukaryota</taxon>
        <taxon>Metazoa</taxon>
        <taxon>Ecdysozoa</taxon>
        <taxon>Arthropoda</taxon>
        <taxon>Hexapoda</taxon>
        <taxon>Insecta</taxon>
        <taxon>Pterygota</taxon>
        <taxon>Neoptera</taxon>
        <taxon>Endopterygota</taxon>
        <taxon>Diptera</taxon>
        <taxon>Brachycera</taxon>
        <taxon>Muscomorpha</taxon>
        <taxon>Tephritoidea</taxon>
        <taxon>Tephritidae</taxon>
        <taxon>Ceratitis</taxon>
        <taxon>Ceratitis</taxon>
    </lineage>
</organism>
<comment type="caution">
    <text evidence="1">The sequence shown here is derived from an EMBL/GenBank/DDBJ whole genome shotgun (WGS) entry which is preliminary data.</text>
</comment>
<evidence type="ECO:0000313" key="2">
    <source>
        <dbReference type="Proteomes" id="UP000606786"/>
    </source>
</evidence>
<proteinExistence type="predicted"/>